<keyword evidence="4" id="KW-0548">Nucleotidyltransferase</keyword>
<dbReference type="InterPro" id="IPR005790">
    <property type="entry name" value="DNA_polIII_delta"/>
</dbReference>
<dbReference type="Gene3D" id="1.10.8.60">
    <property type="match status" value="1"/>
</dbReference>
<dbReference type="Pfam" id="PF21694">
    <property type="entry name" value="DNA_pol3_delta_C"/>
    <property type="match status" value="1"/>
</dbReference>
<dbReference type="InterPro" id="IPR048466">
    <property type="entry name" value="DNA_pol3_delta-like_C"/>
</dbReference>
<dbReference type="Proteomes" id="UP000186868">
    <property type="component" value="Unassembled WGS sequence"/>
</dbReference>
<feature type="domain" description="DNA polymerase III delta subunit-like C-terminal" evidence="10">
    <location>
        <begin position="204"/>
        <end position="307"/>
    </location>
</feature>
<evidence type="ECO:0000256" key="7">
    <source>
        <dbReference type="ARBA" id="ARBA00034754"/>
    </source>
</evidence>
<evidence type="ECO:0000256" key="8">
    <source>
        <dbReference type="ARBA" id="ARBA00049244"/>
    </source>
</evidence>
<dbReference type="STRING" id="1921803.NIES593_17910"/>
<organism evidence="11 12">
    <name type="scientific">Hydrococcus rivularis NIES-593</name>
    <dbReference type="NCBI Taxonomy" id="1921803"/>
    <lineage>
        <taxon>Bacteria</taxon>
        <taxon>Bacillati</taxon>
        <taxon>Cyanobacteriota</taxon>
        <taxon>Cyanophyceae</taxon>
        <taxon>Pleurocapsales</taxon>
        <taxon>Hydrococcaceae</taxon>
        <taxon>Hydrococcus</taxon>
    </lineage>
</organism>
<evidence type="ECO:0000256" key="3">
    <source>
        <dbReference type="ARBA" id="ARBA00022679"/>
    </source>
</evidence>
<dbReference type="InterPro" id="IPR027417">
    <property type="entry name" value="P-loop_NTPase"/>
</dbReference>
<dbReference type="PANTHER" id="PTHR34388">
    <property type="entry name" value="DNA POLYMERASE III SUBUNIT DELTA"/>
    <property type="match status" value="1"/>
</dbReference>
<dbReference type="OrthoDB" id="581300at2"/>
<keyword evidence="12" id="KW-1185">Reference proteome</keyword>
<dbReference type="GO" id="GO:0003677">
    <property type="term" value="F:DNA binding"/>
    <property type="evidence" value="ECO:0007669"/>
    <property type="project" value="InterPro"/>
</dbReference>
<dbReference type="GO" id="GO:0009360">
    <property type="term" value="C:DNA polymerase III complex"/>
    <property type="evidence" value="ECO:0007669"/>
    <property type="project" value="InterPro"/>
</dbReference>
<dbReference type="InterPro" id="IPR010372">
    <property type="entry name" value="DNA_pol3_delta_N"/>
</dbReference>
<dbReference type="Gene3D" id="3.40.50.300">
    <property type="entry name" value="P-loop containing nucleotide triphosphate hydrolases"/>
    <property type="match status" value="1"/>
</dbReference>
<dbReference type="AlphaFoldDB" id="A0A1U7HB43"/>
<comment type="catalytic activity">
    <reaction evidence="8">
        <text>DNA(n) + a 2'-deoxyribonucleoside 5'-triphosphate = DNA(n+1) + diphosphate</text>
        <dbReference type="Rhea" id="RHEA:22508"/>
        <dbReference type="Rhea" id="RHEA-COMP:17339"/>
        <dbReference type="Rhea" id="RHEA-COMP:17340"/>
        <dbReference type="ChEBI" id="CHEBI:33019"/>
        <dbReference type="ChEBI" id="CHEBI:61560"/>
        <dbReference type="ChEBI" id="CHEBI:173112"/>
        <dbReference type="EC" id="2.7.7.7"/>
    </reaction>
</comment>
<evidence type="ECO:0000259" key="9">
    <source>
        <dbReference type="Pfam" id="PF06144"/>
    </source>
</evidence>
<dbReference type="PANTHER" id="PTHR34388:SF1">
    <property type="entry name" value="DNA POLYMERASE III SUBUNIT DELTA"/>
    <property type="match status" value="1"/>
</dbReference>
<reference evidence="11 12" key="1">
    <citation type="submission" date="2016-11" db="EMBL/GenBank/DDBJ databases">
        <title>Draft Genome Sequences of Nine Cyanobacterial Strains from Diverse Habitats.</title>
        <authorList>
            <person name="Zhu T."/>
            <person name="Hou S."/>
            <person name="Lu X."/>
            <person name="Hess W.R."/>
        </authorList>
    </citation>
    <scope>NUCLEOTIDE SEQUENCE [LARGE SCALE GENOMIC DNA]</scope>
    <source>
        <strain evidence="11 12">NIES-593</strain>
    </source>
</reference>
<sequence length="319" mass="36051">MPVYLYYGEDTYSLNQKINHLVNQNVHAEWKAFNYIKLSGNEKNIAAKVFTEVMTLPFGEGNKIVHTDSEQLIGSLSNEDNNQELENQLSRIPASNILLITSNKKPDSRRTVVKTILKYAQQEEFPLVPCWDKKGIVSLIGKYAAIHQVKLTSDVTDYLVEAIGNNTARADSEFAKLAVYASEKIISVEEIKQLVSNHNTDYQKLTMAMLRNHSNLAIAQVDKLLDSNEHPLKIVATLTSVFRTWLIIKAGVESKLSDMKIAEIAELNNPKRLYYLKDEIKFVGVQKLKNSLTLLLQLETELKSGTNNLISRIIEICTI</sequence>
<accession>A0A1U7HB43</accession>
<dbReference type="GO" id="GO:0006261">
    <property type="term" value="P:DNA-templated DNA replication"/>
    <property type="evidence" value="ECO:0007669"/>
    <property type="project" value="TreeGrafter"/>
</dbReference>
<evidence type="ECO:0000256" key="1">
    <source>
        <dbReference type="ARBA" id="ARBA00012417"/>
    </source>
</evidence>
<dbReference type="EMBL" id="MRCB01000027">
    <property type="protein sequence ID" value="OKH20745.1"/>
    <property type="molecule type" value="Genomic_DNA"/>
</dbReference>
<keyword evidence="5" id="KW-0235">DNA replication</keyword>
<dbReference type="Gene3D" id="1.20.272.10">
    <property type="match status" value="1"/>
</dbReference>
<evidence type="ECO:0000256" key="6">
    <source>
        <dbReference type="ARBA" id="ARBA00022932"/>
    </source>
</evidence>
<evidence type="ECO:0000259" key="10">
    <source>
        <dbReference type="Pfam" id="PF21694"/>
    </source>
</evidence>
<keyword evidence="3" id="KW-0808">Transferase</keyword>
<feature type="domain" description="DNA polymerase III delta N-terminal" evidence="9">
    <location>
        <begin position="4"/>
        <end position="120"/>
    </location>
</feature>
<comment type="caution">
    <text evidence="11">The sequence shown here is derived from an EMBL/GenBank/DDBJ whole genome shotgun (WGS) entry which is preliminary data.</text>
</comment>
<proteinExistence type="inferred from homology"/>
<evidence type="ECO:0000256" key="2">
    <source>
        <dbReference type="ARBA" id="ARBA00017703"/>
    </source>
</evidence>
<dbReference type="SUPFAM" id="SSF48019">
    <property type="entry name" value="post-AAA+ oligomerization domain-like"/>
    <property type="match status" value="1"/>
</dbReference>
<gene>
    <name evidence="11" type="ORF">NIES593_17910</name>
</gene>
<protein>
    <recommendedName>
        <fullName evidence="2">DNA polymerase III subunit delta</fullName>
        <ecNumber evidence="1">2.7.7.7</ecNumber>
    </recommendedName>
</protein>
<dbReference type="GO" id="GO:0003887">
    <property type="term" value="F:DNA-directed DNA polymerase activity"/>
    <property type="evidence" value="ECO:0007669"/>
    <property type="project" value="UniProtKB-KW"/>
</dbReference>
<name>A0A1U7HB43_9CYAN</name>
<evidence type="ECO:0000313" key="11">
    <source>
        <dbReference type="EMBL" id="OKH20745.1"/>
    </source>
</evidence>
<evidence type="ECO:0000256" key="4">
    <source>
        <dbReference type="ARBA" id="ARBA00022695"/>
    </source>
</evidence>
<dbReference type="EC" id="2.7.7.7" evidence="1"/>
<evidence type="ECO:0000256" key="5">
    <source>
        <dbReference type="ARBA" id="ARBA00022705"/>
    </source>
</evidence>
<evidence type="ECO:0000313" key="12">
    <source>
        <dbReference type="Proteomes" id="UP000186868"/>
    </source>
</evidence>
<dbReference type="SUPFAM" id="SSF52540">
    <property type="entry name" value="P-loop containing nucleoside triphosphate hydrolases"/>
    <property type="match status" value="1"/>
</dbReference>
<comment type="similarity">
    <text evidence="7">Belongs to the DNA polymerase HolA subunit family.</text>
</comment>
<dbReference type="InterPro" id="IPR008921">
    <property type="entry name" value="DNA_pol3_clamp-load_cplx_C"/>
</dbReference>
<dbReference type="NCBIfam" id="TIGR01128">
    <property type="entry name" value="holA"/>
    <property type="match status" value="1"/>
</dbReference>
<dbReference type="Pfam" id="PF06144">
    <property type="entry name" value="DNA_pol3_delta"/>
    <property type="match status" value="1"/>
</dbReference>
<keyword evidence="6" id="KW-0239">DNA-directed DNA polymerase</keyword>